<dbReference type="InterPro" id="IPR051465">
    <property type="entry name" value="Cell_Envelope_Struct_Comp"/>
</dbReference>
<dbReference type="PANTHER" id="PTHR43308">
    <property type="entry name" value="OUTER MEMBRANE PROTEIN ALPHA-RELATED"/>
    <property type="match status" value="1"/>
</dbReference>
<dbReference type="Proteomes" id="UP000480151">
    <property type="component" value="Unassembled WGS sequence"/>
</dbReference>
<feature type="signal peptide" evidence="2">
    <location>
        <begin position="1"/>
        <end position="25"/>
    </location>
</feature>
<organism evidence="4 5">
    <name type="scientific">Paenibacillus apii</name>
    <dbReference type="NCBI Taxonomy" id="1850370"/>
    <lineage>
        <taxon>Bacteria</taxon>
        <taxon>Bacillati</taxon>
        <taxon>Bacillota</taxon>
        <taxon>Bacilli</taxon>
        <taxon>Bacillales</taxon>
        <taxon>Paenibacillaceae</taxon>
        <taxon>Paenibacillus</taxon>
    </lineage>
</organism>
<evidence type="ECO:0000256" key="2">
    <source>
        <dbReference type="SAM" id="SignalP"/>
    </source>
</evidence>
<feature type="domain" description="SLH" evidence="3">
    <location>
        <begin position="382"/>
        <end position="445"/>
    </location>
</feature>
<reference evidence="4 5" key="1">
    <citation type="submission" date="2020-02" db="EMBL/GenBank/DDBJ databases">
        <authorList>
            <person name="Gao J."/>
            <person name="Sun J."/>
        </authorList>
    </citation>
    <scope>NUCLEOTIDE SEQUENCE [LARGE SCALE GENOMIC DNA]</scope>
    <source>
        <strain evidence="4 5">7124</strain>
    </source>
</reference>
<dbReference type="AlphaFoldDB" id="A0A6M1PRI8"/>
<keyword evidence="5" id="KW-1185">Reference proteome</keyword>
<evidence type="ECO:0000313" key="4">
    <source>
        <dbReference type="EMBL" id="NGM84974.1"/>
    </source>
</evidence>
<dbReference type="EMBL" id="JAAKGU010000013">
    <property type="protein sequence ID" value="NGM84974.1"/>
    <property type="molecule type" value="Genomic_DNA"/>
</dbReference>
<dbReference type="PROSITE" id="PS51272">
    <property type="entry name" value="SLH"/>
    <property type="match status" value="3"/>
</dbReference>
<dbReference type="PANTHER" id="PTHR43308:SF5">
    <property type="entry name" value="S-LAYER PROTEIN _ PEPTIDOGLYCAN ENDO-BETA-N-ACETYLGLUCOSAMINIDASE"/>
    <property type="match status" value="1"/>
</dbReference>
<feature type="chain" id="PRO_5039149145" evidence="2">
    <location>
        <begin position="26"/>
        <end position="570"/>
    </location>
</feature>
<evidence type="ECO:0000313" key="5">
    <source>
        <dbReference type="Proteomes" id="UP000480151"/>
    </source>
</evidence>
<dbReference type="RefSeq" id="WP_165102653.1">
    <property type="nucleotide sequence ID" value="NZ_JAAKGU010000013.1"/>
</dbReference>
<comment type="caution">
    <text evidence="4">The sequence shown here is derived from an EMBL/GenBank/DDBJ whole genome shotgun (WGS) entry which is preliminary data.</text>
</comment>
<gene>
    <name evidence="4" type="ORF">G5B47_21470</name>
</gene>
<dbReference type="Pfam" id="PF00395">
    <property type="entry name" value="SLH"/>
    <property type="match status" value="3"/>
</dbReference>
<proteinExistence type="predicted"/>
<feature type="compositionally biased region" description="Low complexity" evidence="1">
    <location>
        <begin position="128"/>
        <end position="167"/>
    </location>
</feature>
<evidence type="ECO:0000256" key="1">
    <source>
        <dbReference type="SAM" id="MobiDB-lite"/>
    </source>
</evidence>
<feature type="domain" description="SLH" evidence="3">
    <location>
        <begin position="446"/>
        <end position="505"/>
    </location>
</feature>
<feature type="region of interest" description="Disordered" evidence="1">
    <location>
        <begin position="117"/>
        <end position="167"/>
    </location>
</feature>
<protein>
    <submittedName>
        <fullName evidence="4">S-layer homology domain-containing protein</fullName>
    </submittedName>
</protein>
<keyword evidence="2" id="KW-0732">Signal</keyword>
<evidence type="ECO:0000259" key="3">
    <source>
        <dbReference type="PROSITE" id="PS51272"/>
    </source>
</evidence>
<sequence length="570" mass="57604">MKLSNKLLLLPAAFAIALSSVSALFHETAPAFAQAAISLSLNKSQAAPGEEVKASGKYHPSAWVSLRVIDASGAVLVFDAVRSGDDGSYSFAFTVPTQVTGKLKVFAGSGSDVGSTEVEVAGGGGGPSAQPSAAPSAAPSTAPSAAPGTAPTPAPVQASPAPSAAASVPLSAGNGSLTYAPVLSGAGGRQAAAVTVGEDDIRKALSGGASRLSLSVQTRGADSVTVELTPSAARQWLSQSSAAFLDVSAEPGSYSLPATVLKSAVTGPAGLRVTIAKATERQKQDVSSAAQKQKFILLNASVDFKAGIVREGAEQPIDFGSTYVSRSIPLPDAVSPAVTAAVRYDEKSGKLVYVPAVFESRDGGMAAIIKRNGNSLYAIVTGSASFKDVPAAHWGRSDIELLAAKGIIGGSGSGMYGPARSVTRAESVALIVRGLGLEEKAGVSAFRDVAASAWYSGAVNAAYQAGLVNGQGDGSFHPGEPVSRQELAVLIHSALKYARGGETAASMKPLAVFADQASVASWAKEAVAEDAAAGILRGTPAGRFEPAGTASRAEMAAMLKRMLQTMKFIN</sequence>
<feature type="domain" description="SLH" evidence="3">
    <location>
        <begin position="510"/>
        <end position="570"/>
    </location>
</feature>
<dbReference type="InterPro" id="IPR001119">
    <property type="entry name" value="SLH_dom"/>
</dbReference>
<name>A0A6M1PRI8_9BACL</name>
<accession>A0A6M1PRI8</accession>